<dbReference type="Proteomes" id="UP000003494">
    <property type="component" value="Unassembled WGS sequence"/>
</dbReference>
<sequence length="125" mass="14832">MTRKLLLFCVDQDRLREIRRLAQRMDIEVVRIERPGYWQKLGYLAKMTGFTEESRVYMGAEFPEEMMLMVGFGSRDLDWFLAAWKETGLPPVRLKAMATQTNLQWSPVALFQELFEEDRQMRFGS</sequence>
<dbReference type="RefSeq" id="WP_006905878.1">
    <property type="nucleotide sequence ID" value="NZ_GG665866.1"/>
</dbReference>
<dbReference type="EMBL" id="ACIP02000001">
    <property type="protein sequence ID" value="EEP29490.1"/>
    <property type="molecule type" value="Genomic_DNA"/>
</dbReference>
<dbReference type="InterPro" id="IPR016621">
    <property type="entry name" value="UCP014543"/>
</dbReference>
<reference evidence="1" key="1">
    <citation type="submission" date="2009-04" db="EMBL/GenBank/DDBJ databases">
        <authorList>
            <person name="Weinstock G."/>
            <person name="Sodergren E."/>
            <person name="Clifton S."/>
            <person name="Fulton L."/>
            <person name="Fulton B."/>
            <person name="Courtney L."/>
            <person name="Fronick C."/>
            <person name="Harrison M."/>
            <person name="Strong C."/>
            <person name="Farmer C."/>
            <person name="Delahaunty K."/>
            <person name="Markovic C."/>
            <person name="Hall O."/>
            <person name="Minx P."/>
            <person name="Tomlinson C."/>
            <person name="Mitreva M."/>
            <person name="Nelson J."/>
            <person name="Hou S."/>
            <person name="Wollam A."/>
            <person name="Pepin K.H."/>
            <person name="Johnson M."/>
            <person name="Bhonagiri V."/>
            <person name="Nash W.E."/>
            <person name="Warren W."/>
            <person name="Chinwalla A."/>
            <person name="Mardis E.R."/>
            <person name="Wilson R.K."/>
        </authorList>
    </citation>
    <scope>NUCLEOTIDE SEQUENCE [LARGE SCALE GENOMIC DNA]</scope>
    <source>
        <strain evidence="1">DSM 14600</strain>
    </source>
</reference>
<accession>C4GA43</accession>
<evidence type="ECO:0000313" key="2">
    <source>
        <dbReference type="Proteomes" id="UP000003494"/>
    </source>
</evidence>
<gene>
    <name evidence="1" type="ORF">GCWU000342_00856</name>
</gene>
<dbReference type="AlphaFoldDB" id="C4GA43"/>
<keyword evidence="2" id="KW-1185">Reference proteome</keyword>
<dbReference type="STRING" id="626523.GCWU000342_00856"/>
<comment type="caution">
    <text evidence="1">The sequence shown here is derived from an EMBL/GenBank/DDBJ whole genome shotgun (WGS) entry which is preliminary data.</text>
</comment>
<name>C4GA43_9FIRM</name>
<organism evidence="1 2">
    <name type="scientific">Shuttleworthella satelles DSM 14600</name>
    <dbReference type="NCBI Taxonomy" id="626523"/>
    <lineage>
        <taxon>Bacteria</taxon>
        <taxon>Bacillati</taxon>
        <taxon>Bacillota</taxon>
        <taxon>Clostridia</taxon>
        <taxon>Lachnospirales</taxon>
        <taxon>Lachnospiraceae</taxon>
        <taxon>Shuttleworthella</taxon>
    </lineage>
</organism>
<evidence type="ECO:0008006" key="3">
    <source>
        <dbReference type="Google" id="ProtNLM"/>
    </source>
</evidence>
<dbReference type="HOGENOM" id="CLU_135494_1_0_9"/>
<evidence type="ECO:0000313" key="1">
    <source>
        <dbReference type="EMBL" id="EEP29490.1"/>
    </source>
</evidence>
<proteinExistence type="predicted"/>
<dbReference type="Pfam" id="PF12646">
    <property type="entry name" value="DUF3783"/>
    <property type="match status" value="1"/>
</dbReference>
<protein>
    <recommendedName>
        <fullName evidence="3">DUF3783 domain-containing protein</fullName>
    </recommendedName>
</protein>